<dbReference type="EMBL" id="CAMXCT020001618">
    <property type="protein sequence ID" value="CAL1145060.1"/>
    <property type="molecule type" value="Genomic_DNA"/>
</dbReference>
<dbReference type="InterPro" id="IPR036770">
    <property type="entry name" value="Ankyrin_rpt-contain_sf"/>
</dbReference>
<organism evidence="1">
    <name type="scientific">Cladocopium goreaui</name>
    <dbReference type="NCBI Taxonomy" id="2562237"/>
    <lineage>
        <taxon>Eukaryota</taxon>
        <taxon>Sar</taxon>
        <taxon>Alveolata</taxon>
        <taxon>Dinophyceae</taxon>
        <taxon>Suessiales</taxon>
        <taxon>Symbiodiniaceae</taxon>
        <taxon>Cladocopium</taxon>
    </lineage>
</organism>
<dbReference type="SUPFAM" id="SSF48403">
    <property type="entry name" value="Ankyrin repeat"/>
    <property type="match status" value="1"/>
</dbReference>
<sequence length="71" mass="7750">MLAAAGGHAELVADLLKKKSMVNAKTTESCTALSFALDCTNEDEQALECVRLLLEAKADVPRTFQSRHHLH</sequence>
<name>A0A9P1FYT8_9DINO</name>
<dbReference type="EMBL" id="CAMXCT030001618">
    <property type="protein sequence ID" value="CAL4778997.1"/>
    <property type="molecule type" value="Genomic_DNA"/>
</dbReference>
<dbReference type="Gene3D" id="1.25.40.20">
    <property type="entry name" value="Ankyrin repeat-containing domain"/>
    <property type="match status" value="1"/>
</dbReference>
<reference evidence="1" key="1">
    <citation type="submission" date="2022-10" db="EMBL/GenBank/DDBJ databases">
        <authorList>
            <person name="Chen Y."/>
            <person name="Dougan E. K."/>
            <person name="Chan C."/>
            <person name="Rhodes N."/>
            <person name="Thang M."/>
        </authorList>
    </citation>
    <scope>NUCLEOTIDE SEQUENCE</scope>
</reference>
<evidence type="ECO:0008006" key="4">
    <source>
        <dbReference type="Google" id="ProtNLM"/>
    </source>
</evidence>
<keyword evidence="3" id="KW-1185">Reference proteome</keyword>
<reference evidence="2 3" key="2">
    <citation type="submission" date="2024-05" db="EMBL/GenBank/DDBJ databases">
        <authorList>
            <person name="Chen Y."/>
            <person name="Shah S."/>
            <person name="Dougan E. K."/>
            <person name="Thang M."/>
            <person name="Chan C."/>
        </authorList>
    </citation>
    <scope>NUCLEOTIDE SEQUENCE [LARGE SCALE GENOMIC DNA]</scope>
</reference>
<dbReference type="Proteomes" id="UP001152797">
    <property type="component" value="Unassembled WGS sequence"/>
</dbReference>
<evidence type="ECO:0000313" key="3">
    <source>
        <dbReference type="Proteomes" id="UP001152797"/>
    </source>
</evidence>
<accession>A0A9P1FYT8</accession>
<gene>
    <name evidence="1" type="ORF">C1SCF055_LOCUS18572</name>
</gene>
<evidence type="ECO:0000313" key="2">
    <source>
        <dbReference type="EMBL" id="CAL4778997.1"/>
    </source>
</evidence>
<dbReference type="EMBL" id="CAMXCT010001618">
    <property type="protein sequence ID" value="CAI3991685.1"/>
    <property type="molecule type" value="Genomic_DNA"/>
</dbReference>
<protein>
    <recommendedName>
        <fullName evidence="4">ANK_REP_REGION domain-containing protein</fullName>
    </recommendedName>
</protein>
<comment type="caution">
    <text evidence="1">The sequence shown here is derived from an EMBL/GenBank/DDBJ whole genome shotgun (WGS) entry which is preliminary data.</text>
</comment>
<dbReference type="AlphaFoldDB" id="A0A9P1FYT8"/>
<evidence type="ECO:0000313" key="1">
    <source>
        <dbReference type="EMBL" id="CAI3991685.1"/>
    </source>
</evidence>
<proteinExistence type="predicted"/>